<feature type="transmembrane region" description="Helical" evidence="7">
    <location>
        <begin position="35"/>
        <end position="60"/>
    </location>
</feature>
<dbReference type="GO" id="GO:0005886">
    <property type="term" value="C:plasma membrane"/>
    <property type="evidence" value="ECO:0007669"/>
    <property type="project" value="UniProtKB-SubCell"/>
</dbReference>
<keyword evidence="9" id="KW-1185">Reference proteome</keyword>
<accession>A0A318T220</accession>
<evidence type="ECO:0000256" key="5">
    <source>
        <dbReference type="ARBA" id="ARBA00022989"/>
    </source>
</evidence>
<dbReference type="GO" id="GO:0042970">
    <property type="term" value="F:homoserine transmembrane transporter activity"/>
    <property type="evidence" value="ECO:0007669"/>
    <property type="project" value="TreeGrafter"/>
</dbReference>
<dbReference type="PANTHER" id="PTHR30086:SF14">
    <property type="entry name" value="HOMOSERINE_HOMOSERINE LACTONE EFFLUX PROTEIN"/>
    <property type="match status" value="1"/>
</dbReference>
<evidence type="ECO:0000256" key="1">
    <source>
        <dbReference type="ARBA" id="ARBA00004651"/>
    </source>
</evidence>
<evidence type="ECO:0000256" key="3">
    <source>
        <dbReference type="ARBA" id="ARBA00022475"/>
    </source>
</evidence>
<dbReference type="PIRSF" id="PIRSF006324">
    <property type="entry name" value="LeuE"/>
    <property type="match status" value="1"/>
</dbReference>
<evidence type="ECO:0000256" key="2">
    <source>
        <dbReference type="ARBA" id="ARBA00007928"/>
    </source>
</evidence>
<keyword evidence="4 7" id="KW-0812">Transmembrane</keyword>
<dbReference type="PANTHER" id="PTHR30086">
    <property type="entry name" value="ARGININE EXPORTER PROTEIN ARGO"/>
    <property type="match status" value="1"/>
</dbReference>
<dbReference type="AlphaFoldDB" id="A0A318T220"/>
<evidence type="ECO:0000313" key="8">
    <source>
        <dbReference type="EMBL" id="PYE84254.1"/>
    </source>
</evidence>
<feature type="transmembrane region" description="Helical" evidence="7">
    <location>
        <begin position="66"/>
        <end position="87"/>
    </location>
</feature>
<dbReference type="Proteomes" id="UP000248311">
    <property type="component" value="Unassembled WGS sequence"/>
</dbReference>
<organism evidence="8 9">
    <name type="scientific">Pseudoroseicyclus aestuarii</name>
    <dbReference type="NCBI Taxonomy" id="1795041"/>
    <lineage>
        <taxon>Bacteria</taxon>
        <taxon>Pseudomonadati</taxon>
        <taxon>Pseudomonadota</taxon>
        <taxon>Alphaproteobacteria</taxon>
        <taxon>Rhodobacterales</taxon>
        <taxon>Paracoccaceae</taxon>
        <taxon>Pseudoroseicyclus</taxon>
    </lineage>
</organism>
<dbReference type="InterPro" id="IPR001123">
    <property type="entry name" value="LeuE-type"/>
</dbReference>
<keyword evidence="5 7" id="KW-1133">Transmembrane helix</keyword>
<comment type="similarity">
    <text evidence="2">Belongs to the Rht family.</text>
</comment>
<dbReference type="Pfam" id="PF01810">
    <property type="entry name" value="LysE"/>
    <property type="match status" value="1"/>
</dbReference>
<proteinExistence type="inferred from homology"/>
<feature type="transmembrane region" description="Helical" evidence="7">
    <location>
        <begin position="108"/>
        <end position="129"/>
    </location>
</feature>
<dbReference type="RefSeq" id="WP_110813368.1">
    <property type="nucleotide sequence ID" value="NZ_QJTE01000002.1"/>
</dbReference>
<feature type="transmembrane region" description="Helical" evidence="7">
    <location>
        <begin position="149"/>
        <end position="170"/>
    </location>
</feature>
<name>A0A318T220_9RHOB</name>
<evidence type="ECO:0000256" key="6">
    <source>
        <dbReference type="ARBA" id="ARBA00023136"/>
    </source>
</evidence>
<feature type="transmembrane region" description="Helical" evidence="7">
    <location>
        <begin position="6"/>
        <end position="28"/>
    </location>
</feature>
<sequence>MSIQFLLTALIVVLVPGTGVLYTLAVGLGRGRQAALWAAFGCTMGILPHLAAAILGVAALLHASALAFQIVKFAGVAYLLWLAWGALRDGGPLEARPDRVAEPGWRTALRGALINILNPKLSLFFLALLPPFLTGEAATASREMMQLGAVFMAMTFAVFALYGAFAAAARRHVLDRPAVLRWISRGIAGIFAALAARLAVERA</sequence>
<evidence type="ECO:0000313" key="9">
    <source>
        <dbReference type="Proteomes" id="UP000248311"/>
    </source>
</evidence>
<comment type="caution">
    <text evidence="8">The sequence shown here is derived from an EMBL/GenBank/DDBJ whole genome shotgun (WGS) entry which is preliminary data.</text>
</comment>
<comment type="subcellular location">
    <subcellularLocation>
        <location evidence="1">Cell membrane</location>
        <topology evidence="1">Multi-pass membrane protein</topology>
    </subcellularLocation>
</comment>
<dbReference type="OrthoDB" id="9804822at2"/>
<evidence type="ECO:0000256" key="7">
    <source>
        <dbReference type="SAM" id="Phobius"/>
    </source>
</evidence>
<keyword evidence="3" id="KW-1003">Cell membrane</keyword>
<feature type="transmembrane region" description="Helical" evidence="7">
    <location>
        <begin position="182"/>
        <end position="200"/>
    </location>
</feature>
<keyword evidence="6 7" id="KW-0472">Membrane</keyword>
<evidence type="ECO:0000256" key="4">
    <source>
        <dbReference type="ARBA" id="ARBA00022692"/>
    </source>
</evidence>
<reference evidence="8 9" key="1">
    <citation type="submission" date="2018-06" db="EMBL/GenBank/DDBJ databases">
        <title>Genomic Encyclopedia of Type Strains, Phase III (KMG-III): the genomes of soil and plant-associated and newly described type strains.</title>
        <authorList>
            <person name="Whitman W."/>
        </authorList>
    </citation>
    <scope>NUCLEOTIDE SEQUENCE [LARGE SCALE GENOMIC DNA]</scope>
    <source>
        <strain evidence="8 9">CECT 9025</strain>
    </source>
</reference>
<gene>
    <name evidence="8" type="ORF">DFP88_10249</name>
</gene>
<protein>
    <submittedName>
        <fullName evidence="8">Threonine/homoserine/homoserine lactone efflux protein</fullName>
    </submittedName>
</protein>
<dbReference type="EMBL" id="QJTE01000002">
    <property type="protein sequence ID" value="PYE84254.1"/>
    <property type="molecule type" value="Genomic_DNA"/>
</dbReference>